<feature type="binding site" evidence="5">
    <location>
        <position position="289"/>
    </location>
    <ligand>
        <name>Zn(2+)</name>
        <dbReference type="ChEBI" id="CHEBI:29105"/>
        <label>2</label>
    </ligand>
</feature>
<evidence type="ECO:0000313" key="10">
    <source>
        <dbReference type="Proteomes" id="UP000660262"/>
    </source>
</evidence>
<dbReference type="Gene3D" id="1.10.1300.10">
    <property type="entry name" value="3'5'-cyclic nucleotide phosphodiesterase, catalytic domain"/>
    <property type="match status" value="1"/>
</dbReference>
<dbReference type="GO" id="GO:0007165">
    <property type="term" value="P:signal transduction"/>
    <property type="evidence" value="ECO:0007669"/>
    <property type="project" value="InterPro"/>
</dbReference>
<feature type="compositionally biased region" description="Basic and acidic residues" evidence="7">
    <location>
        <begin position="76"/>
        <end position="88"/>
    </location>
</feature>
<dbReference type="InterPro" id="IPR036971">
    <property type="entry name" value="PDEase_catalytic_dom_sf"/>
</dbReference>
<feature type="region of interest" description="Disordered" evidence="7">
    <location>
        <begin position="76"/>
        <end position="100"/>
    </location>
</feature>
<comment type="caution">
    <text evidence="9">The sequence shown here is derived from an EMBL/GenBank/DDBJ whole genome shotgun (WGS) entry which is preliminary data.</text>
</comment>
<comment type="similarity">
    <text evidence="6">Belongs to the cyclic nucleotide phosphodiesterase family.</text>
</comment>
<feature type="binding site" evidence="5">
    <location>
        <position position="253"/>
    </location>
    <ligand>
        <name>Zn(2+)</name>
        <dbReference type="ChEBI" id="CHEBI:29105"/>
        <label>1</label>
    </ligand>
</feature>
<proteinExistence type="inferred from homology"/>
<evidence type="ECO:0000256" key="2">
    <source>
        <dbReference type="ARBA" id="ARBA00022801"/>
    </source>
</evidence>
<evidence type="ECO:0000259" key="8">
    <source>
        <dbReference type="PROSITE" id="PS51845"/>
    </source>
</evidence>
<keyword evidence="2 6" id="KW-0378">Hydrolase</keyword>
<keyword evidence="1 5" id="KW-0479">Metal-binding</keyword>
<feature type="binding site" evidence="4">
    <location>
        <position position="455"/>
    </location>
    <ligand>
        <name>AMP</name>
        <dbReference type="ChEBI" id="CHEBI:456215"/>
    </ligand>
</feature>
<feature type="binding site" evidence="5">
    <location>
        <position position="404"/>
    </location>
    <ligand>
        <name>Zn(2+)</name>
        <dbReference type="ChEBI" id="CHEBI:29105"/>
        <label>1</label>
    </ligand>
</feature>
<feature type="domain" description="PDEase" evidence="8">
    <location>
        <begin position="172"/>
        <end position="498"/>
    </location>
</feature>
<dbReference type="Pfam" id="PF00233">
    <property type="entry name" value="PDEase_I"/>
    <property type="match status" value="1"/>
</dbReference>
<dbReference type="EC" id="3.1.4.-" evidence="6"/>
<evidence type="ECO:0000256" key="1">
    <source>
        <dbReference type="ARBA" id="ARBA00022723"/>
    </source>
</evidence>
<dbReference type="PROSITE" id="PS00126">
    <property type="entry name" value="PDEASE_I_1"/>
    <property type="match status" value="1"/>
</dbReference>
<name>A0A830HGC7_9CHLO</name>
<protein>
    <recommendedName>
        <fullName evidence="6">Phosphodiesterase</fullName>
        <ecNumber evidence="6">3.1.4.-</ecNumber>
    </recommendedName>
</protein>
<accession>A0A830HGC7</accession>
<comment type="cofactor">
    <cofactor evidence="6">
        <name>a divalent metal cation</name>
        <dbReference type="ChEBI" id="CHEBI:60240"/>
    </cofactor>
    <text evidence="6">Binds 2 divalent metal cations per subunit. Site 1 may preferentially bind zinc ions, while site 2 has a preference for magnesium and/or manganese ions.</text>
</comment>
<dbReference type="AlphaFoldDB" id="A0A830HGC7"/>
<dbReference type="GO" id="GO:0004114">
    <property type="term" value="F:3',5'-cyclic-nucleotide phosphodiesterase activity"/>
    <property type="evidence" value="ECO:0007669"/>
    <property type="project" value="InterPro"/>
</dbReference>
<dbReference type="EMBL" id="BNJQ01000011">
    <property type="protein sequence ID" value="GHP05802.1"/>
    <property type="molecule type" value="Genomic_DNA"/>
</dbReference>
<sequence>MGNCIPKQDWGTPTGDGFTDISAAPRTNSKVDAPPSNPNEALSYAEHVIGDLLKGDVNDDEQREALQQVAVALRRATADAKNPSREKAANGTTNARLSSHPKDILNKNVGEYISSQFDNSQARPALAQRRKSVQLSENGELITTAAVPTASANRRSVIMRRAGVLPPSIPELEDEEAAELEDMLKNVDSDDEFDVWALDRVTGGNALVMLTWHLLTKVWKSCELLGVNETKLDAWLHRVQQHYVDTPYHNHVHASDVLHLTHVYLRKGLYKRMDDVEIFSLIIAAASHDVGHDGLNNAYHSSRMTDLAIVYNDISVQENGHAHRAFDIMNSHAECNFIDGLERDFTSRFRSLVISNILGTDMVGHKTMITEFETYLNASDDGRDDTVALPSAGFLSKVVLHLADINNAARKWDLAEFWANRCLAEFFNQGDMEKKLELPVSPLCDRSTTDIPKSQIGFIDFVVMPAFVQFARLLPYAQKCVDRLNENKELWKTRDDVSQKAKLMDAHLPYQSVAASA</sequence>
<feature type="binding site" evidence="5">
    <location>
        <position position="289"/>
    </location>
    <ligand>
        <name>Zn(2+)</name>
        <dbReference type="ChEBI" id="CHEBI:29105"/>
        <label>1</label>
    </ligand>
</feature>
<feature type="binding site" evidence="5">
    <location>
        <position position="288"/>
    </location>
    <ligand>
        <name>Zn(2+)</name>
        <dbReference type="ChEBI" id="CHEBI:29105"/>
        <label>1</label>
    </ligand>
</feature>
<keyword evidence="10" id="KW-1185">Reference proteome</keyword>
<organism evidence="9 10">
    <name type="scientific">Pycnococcus provasolii</name>
    <dbReference type="NCBI Taxonomy" id="41880"/>
    <lineage>
        <taxon>Eukaryota</taxon>
        <taxon>Viridiplantae</taxon>
        <taxon>Chlorophyta</taxon>
        <taxon>Pseudoscourfieldiophyceae</taxon>
        <taxon>Pseudoscourfieldiales</taxon>
        <taxon>Pycnococcaceae</taxon>
        <taxon>Pycnococcus</taxon>
    </lineage>
</organism>
<feature type="binding site" evidence="4">
    <location>
        <position position="404"/>
    </location>
    <ligand>
        <name>AMP</name>
        <dbReference type="ChEBI" id="CHEBI:456215"/>
    </ligand>
</feature>
<feature type="region of interest" description="Disordered" evidence="7">
    <location>
        <begin position="1"/>
        <end position="40"/>
    </location>
</feature>
<feature type="binding site" evidence="4">
    <location>
        <position position="289"/>
    </location>
    <ligand>
        <name>AMP</name>
        <dbReference type="ChEBI" id="CHEBI:456215"/>
    </ligand>
</feature>
<evidence type="ECO:0000256" key="4">
    <source>
        <dbReference type="PIRSR" id="PIRSR623088-2"/>
    </source>
</evidence>
<dbReference type="InterPro" id="IPR023088">
    <property type="entry name" value="PDEase"/>
</dbReference>
<dbReference type="InterPro" id="IPR002073">
    <property type="entry name" value="PDEase_catalytic_dom"/>
</dbReference>
<evidence type="ECO:0000256" key="5">
    <source>
        <dbReference type="PIRSR" id="PIRSR623088-3"/>
    </source>
</evidence>
<dbReference type="SMART" id="SM00471">
    <property type="entry name" value="HDc"/>
    <property type="match status" value="1"/>
</dbReference>
<feature type="binding site" evidence="4">
    <location>
        <begin position="249"/>
        <end position="253"/>
    </location>
    <ligand>
        <name>AMP</name>
        <dbReference type="ChEBI" id="CHEBI:456215"/>
    </ligand>
</feature>
<evidence type="ECO:0000256" key="6">
    <source>
        <dbReference type="RuleBase" id="RU363067"/>
    </source>
</evidence>
<dbReference type="OrthoDB" id="68317at2759"/>
<dbReference type="PRINTS" id="PR00387">
    <property type="entry name" value="PDIESTERASE1"/>
</dbReference>
<gene>
    <name evidence="9" type="ORF">PPROV_000455100</name>
</gene>
<evidence type="ECO:0000256" key="3">
    <source>
        <dbReference type="PIRSR" id="PIRSR623088-1"/>
    </source>
</evidence>
<dbReference type="InterPro" id="IPR023174">
    <property type="entry name" value="PDEase_CS"/>
</dbReference>
<dbReference type="InterPro" id="IPR003607">
    <property type="entry name" value="HD/PDEase_dom"/>
</dbReference>
<dbReference type="SUPFAM" id="SSF109604">
    <property type="entry name" value="HD-domain/PDEase-like"/>
    <property type="match status" value="1"/>
</dbReference>
<evidence type="ECO:0000256" key="7">
    <source>
        <dbReference type="SAM" id="MobiDB-lite"/>
    </source>
</evidence>
<dbReference type="Proteomes" id="UP000660262">
    <property type="component" value="Unassembled WGS sequence"/>
</dbReference>
<feature type="active site" description="Proton donor" evidence="3">
    <location>
        <position position="249"/>
    </location>
</feature>
<dbReference type="GO" id="GO:0046872">
    <property type="term" value="F:metal ion binding"/>
    <property type="evidence" value="ECO:0007669"/>
    <property type="project" value="UniProtKB-KW"/>
</dbReference>
<evidence type="ECO:0000313" key="9">
    <source>
        <dbReference type="EMBL" id="GHP05802.1"/>
    </source>
</evidence>
<dbReference type="CDD" id="cd00077">
    <property type="entry name" value="HDc"/>
    <property type="match status" value="1"/>
</dbReference>
<reference evidence="9" key="1">
    <citation type="submission" date="2020-10" db="EMBL/GenBank/DDBJ databases">
        <title>Unveiling of a novel bifunctional photoreceptor, Dualchrome1, isolated from a cosmopolitan green alga.</title>
        <authorList>
            <person name="Suzuki S."/>
            <person name="Kawachi M."/>
        </authorList>
    </citation>
    <scope>NUCLEOTIDE SEQUENCE</scope>
    <source>
        <strain evidence="9">NIES 2893</strain>
    </source>
</reference>
<dbReference type="PROSITE" id="PS51845">
    <property type="entry name" value="PDEASE_I_2"/>
    <property type="match status" value="1"/>
</dbReference>
<dbReference type="PANTHER" id="PTHR11347">
    <property type="entry name" value="CYCLIC NUCLEOTIDE PHOSPHODIESTERASE"/>
    <property type="match status" value="1"/>
</dbReference>